<accession>A0ABZ1C7G2</accession>
<organism evidence="1 2">
    <name type="scientific">Actomonas aquatica</name>
    <dbReference type="NCBI Taxonomy" id="2866162"/>
    <lineage>
        <taxon>Bacteria</taxon>
        <taxon>Pseudomonadati</taxon>
        <taxon>Verrucomicrobiota</taxon>
        <taxon>Opitutia</taxon>
        <taxon>Opitutales</taxon>
        <taxon>Opitutaceae</taxon>
        <taxon>Actomonas</taxon>
    </lineage>
</organism>
<name>A0ABZ1C7G2_9BACT</name>
<dbReference type="RefSeq" id="WP_221030395.1">
    <property type="nucleotide sequence ID" value="NZ_CP139781.1"/>
</dbReference>
<reference evidence="1 2" key="1">
    <citation type="submission" date="2021-08" db="EMBL/GenBank/DDBJ databases">
        <authorList>
            <person name="Zhang D."/>
            <person name="Zhang A."/>
            <person name="Wang L."/>
        </authorList>
    </citation>
    <scope>NUCLEOTIDE SEQUENCE [LARGE SCALE GENOMIC DNA]</scope>
    <source>
        <strain evidence="1 2">WL0086</strain>
    </source>
</reference>
<evidence type="ECO:0000313" key="1">
    <source>
        <dbReference type="EMBL" id="WRQ87441.1"/>
    </source>
</evidence>
<evidence type="ECO:0000313" key="2">
    <source>
        <dbReference type="Proteomes" id="UP000738431"/>
    </source>
</evidence>
<gene>
    <name evidence="1" type="ORF">K1X11_021720</name>
</gene>
<proteinExistence type="predicted"/>
<dbReference type="Proteomes" id="UP000738431">
    <property type="component" value="Chromosome"/>
</dbReference>
<reference evidence="1 2" key="2">
    <citation type="submission" date="2023-12" db="EMBL/GenBank/DDBJ databases">
        <title>Description of an unclassified Opitutus bacterium of Verrucomicrobiota.</title>
        <authorList>
            <person name="Zhang D.-F."/>
        </authorList>
    </citation>
    <scope>NUCLEOTIDE SEQUENCE [LARGE SCALE GENOMIC DNA]</scope>
    <source>
        <strain evidence="1 2">WL0086</strain>
    </source>
</reference>
<dbReference type="EMBL" id="CP139781">
    <property type="protein sequence ID" value="WRQ87441.1"/>
    <property type="molecule type" value="Genomic_DNA"/>
</dbReference>
<keyword evidence="2" id="KW-1185">Reference proteome</keyword>
<sequence length="132" mass="14176">MKTVATYSMPAETHVPLSRLHDAGIDAVARDDATLQLNWMWSNALGGVKIDVPDDQADVARALLDSEPSEDGVLVCPHCGSHDLAVAPLRPVSALALLIAQLPLPSAKVRVHCRDCGRTHDVRRIGVPTDEN</sequence>
<protein>
    <submittedName>
        <fullName evidence="1">DUF2007 domain-containing protein</fullName>
    </submittedName>
</protein>